<accession>A0AAD7WTQ9</accession>
<protein>
    <recommendedName>
        <fullName evidence="4">Secreted protein</fullName>
    </recommendedName>
</protein>
<dbReference type="EMBL" id="JAINUG010000034">
    <property type="protein sequence ID" value="KAJ8408675.1"/>
    <property type="molecule type" value="Genomic_DNA"/>
</dbReference>
<evidence type="ECO:0000313" key="2">
    <source>
        <dbReference type="EMBL" id="KAJ8408675.1"/>
    </source>
</evidence>
<feature type="signal peptide" evidence="1">
    <location>
        <begin position="1"/>
        <end position="21"/>
    </location>
</feature>
<name>A0AAD7WTQ9_9TELE</name>
<organism evidence="2 3">
    <name type="scientific">Aldrovandia affinis</name>
    <dbReference type="NCBI Taxonomy" id="143900"/>
    <lineage>
        <taxon>Eukaryota</taxon>
        <taxon>Metazoa</taxon>
        <taxon>Chordata</taxon>
        <taxon>Craniata</taxon>
        <taxon>Vertebrata</taxon>
        <taxon>Euteleostomi</taxon>
        <taxon>Actinopterygii</taxon>
        <taxon>Neopterygii</taxon>
        <taxon>Teleostei</taxon>
        <taxon>Notacanthiformes</taxon>
        <taxon>Halosauridae</taxon>
        <taxon>Aldrovandia</taxon>
    </lineage>
</organism>
<evidence type="ECO:0000256" key="1">
    <source>
        <dbReference type="SAM" id="SignalP"/>
    </source>
</evidence>
<reference evidence="2" key="1">
    <citation type="journal article" date="2023" name="Science">
        <title>Genome structures resolve the early diversification of teleost fishes.</title>
        <authorList>
            <person name="Parey E."/>
            <person name="Louis A."/>
            <person name="Montfort J."/>
            <person name="Bouchez O."/>
            <person name="Roques C."/>
            <person name="Iampietro C."/>
            <person name="Lluch J."/>
            <person name="Castinel A."/>
            <person name="Donnadieu C."/>
            <person name="Desvignes T."/>
            <person name="Floi Bucao C."/>
            <person name="Jouanno E."/>
            <person name="Wen M."/>
            <person name="Mejri S."/>
            <person name="Dirks R."/>
            <person name="Jansen H."/>
            <person name="Henkel C."/>
            <person name="Chen W.J."/>
            <person name="Zahm M."/>
            <person name="Cabau C."/>
            <person name="Klopp C."/>
            <person name="Thompson A.W."/>
            <person name="Robinson-Rechavi M."/>
            <person name="Braasch I."/>
            <person name="Lecointre G."/>
            <person name="Bobe J."/>
            <person name="Postlethwait J.H."/>
            <person name="Berthelot C."/>
            <person name="Roest Crollius H."/>
            <person name="Guiguen Y."/>
        </authorList>
    </citation>
    <scope>NUCLEOTIDE SEQUENCE</scope>
    <source>
        <strain evidence="2">NC1722</strain>
    </source>
</reference>
<sequence length="100" mass="11129">MGILVLFTGILVLLPVRYAFGAPPPRGESDQLPPLLKARCRRGKNTGTFTTVNLHLLQTTAPYGVRHDAGFLFPQTDYFKMSLTHTPSPVYKYSPPPSWV</sequence>
<gene>
    <name evidence="2" type="ORF">AAFF_G00253100</name>
</gene>
<evidence type="ECO:0000313" key="3">
    <source>
        <dbReference type="Proteomes" id="UP001221898"/>
    </source>
</evidence>
<feature type="chain" id="PRO_5042234075" description="Secreted protein" evidence="1">
    <location>
        <begin position="22"/>
        <end position="100"/>
    </location>
</feature>
<dbReference type="Proteomes" id="UP001221898">
    <property type="component" value="Unassembled WGS sequence"/>
</dbReference>
<keyword evidence="3" id="KW-1185">Reference proteome</keyword>
<evidence type="ECO:0008006" key="4">
    <source>
        <dbReference type="Google" id="ProtNLM"/>
    </source>
</evidence>
<comment type="caution">
    <text evidence="2">The sequence shown here is derived from an EMBL/GenBank/DDBJ whole genome shotgun (WGS) entry which is preliminary data.</text>
</comment>
<dbReference type="AlphaFoldDB" id="A0AAD7WTQ9"/>
<proteinExistence type="predicted"/>
<keyword evidence="1" id="KW-0732">Signal</keyword>